<dbReference type="EC" id="2.7.6.3" evidence="3"/>
<gene>
    <name evidence="10" type="ORF">BKG82_18365</name>
</gene>
<dbReference type="GO" id="GO:0016301">
    <property type="term" value="F:kinase activity"/>
    <property type="evidence" value="ECO:0007669"/>
    <property type="project" value="UniProtKB-KW"/>
</dbReference>
<dbReference type="Gene3D" id="3.30.70.560">
    <property type="entry name" value="7,8-Dihydro-6-hydroxymethylpterin-pyrophosphokinase HPPK"/>
    <property type="match status" value="1"/>
</dbReference>
<dbReference type="UniPathway" id="UPA00077">
    <property type="reaction ID" value="UER00155"/>
</dbReference>
<evidence type="ECO:0000256" key="2">
    <source>
        <dbReference type="ARBA" id="ARBA00005051"/>
    </source>
</evidence>
<comment type="pathway">
    <text evidence="2">Cofactor biosynthesis; tetrahydrofolate biosynthesis; 2-amino-4-hydroxy-6-hydroxymethyl-7,8-dihydropteridine diphosphate from 7,8-dihydroneopterin triphosphate: step 4/4.</text>
</comment>
<dbReference type="GO" id="GO:0003848">
    <property type="term" value="F:2-amino-4-hydroxy-6-hydroxymethyldihydropteridine diphosphokinase activity"/>
    <property type="evidence" value="ECO:0007669"/>
    <property type="project" value="UniProtKB-EC"/>
</dbReference>
<keyword evidence="6 10" id="KW-0418">Kinase</keyword>
<dbReference type="EMBL" id="MLIQ01000017">
    <property type="protein sequence ID" value="OHU54229.1"/>
    <property type="molecule type" value="Genomic_DNA"/>
</dbReference>
<dbReference type="Pfam" id="PF01288">
    <property type="entry name" value="HPPK"/>
    <property type="match status" value="1"/>
</dbReference>
<accession>A0A1S1LPW7</accession>
<comment type="caution">
    <text evidence="10">The sequence shown here is derived from an EMBL/GenBank/DDBJ whole genome shotgun (WGS) entry which is preliminary data.</text>
</comment>
<evidence type="ECO:0000256" key="7">
    <source>
        <dbReference type="ARBA" id="ARBA00022840"/>
    </source>
</evidence>
<dbReference type="InterPro" id="IPR000550">
    <property type="entry name" value="Hppk"/>
</dbReference>
<keyword evidence="5" id="KW-0547">Nucleotide-binding</keyword>
<evidence type="ECO:0000256" key="5">
    <source>
        <dbReference type="ARBA" id="ARBA00022741"/>
    </source>
</evidence>
<organism evidence="10 11">
    <name type="scientific">Mycobacteroides chelonae</name>
    <name type="common">Mycobacterium chelonae</name>
    <dbReference type="NCBI Taxonomy" id="1774"/>
    <lineage>
        <taxon>Bacteria</taxon>
        <taxon>Bacillati</taxon>
        <taxon>Actinomycetota</taxon>
        <taxon>Actinomycetes</taxon>
        <taxon>Mycobacteriales</taxon>
        <taxon>Mycobacteriaceae</taxon>
        <taxon>Mycobacteroides</taxon>
    </lineage>
</organism>
<evidence type="ECO:0000313" key="10">
    <source>
        <dbReference type="EMBL" id="OHU54229.1"/>
    </source>
</evidence>
<dbReference type="Proteomes" id="UP000180043">
    <property type="component" value="Unassembled WGS sequence"/>
</dbReference>
<dbReference type="GO" id="GO:0046654">
    <property type="term" value="P:tetrahydrofolate biosynthetic process"/>
    <property type="evidence" value="ECO:0007669"/>
    <property type="project" value="UniProtKB-UniPathway"/>
</dbReference>
<dbReference type="SUPFAM" id="SSF55083">
    <property type="entry name" value="6-hydroxymethyl-7,8-dihydropterin pyrophosphokinase, HPPK"/>
    <property type="match status" value="1"/>
</dbReference>
<evidence type="ECO:0000259" key="9">
    <source>
        <dbReference type="PROSITE" id="PS00794"/>
    </source>
</evidence>
<proteinExistence type="predicted"/>
<dbReference type="CDD" id="cd00483">
    <property type="entry name" value="HPPK"/>
    <property type="match status" value="1"/>
</dbReference>
<evidence type="ECO:0000256" key="8">
    <source>
        <dbReference type="ARBA" id="ARBA00022909"/>
    </source>
</evidence>
<evidence type="ECO:0000256" key="1">
    <source>
        <dbReference type="ARBA" id="ARBA00000198"/>
    </source>
</evidence>
<keyword evidence="4" id="KW-0808">Transferase</keyword>
<evidence type="ECO:0000256" key="6">
    <source>
        <dbReference type="ARBA" id="ARBA00022777"/>
    </source>
</evidence>
<dbReference type="PANTHER" id="PTHR43071">
    <property type="entry name" value="2-AMINO-4-HYDROXY-6-HYDROXYMETHYLDIHYDROPTERIDINE PYROPHOSPHOKINASE"/>
    <property type="match status" value="1"/>
</dbReference>
<evidence type="ECO:0000256" key="4">
    <source>
        <dbReference type="ARBA" id="ARBA00022679"/>
    </source>
</evidence>
<dbReference type="PROSITE" id="PS00794">
    <property type="entry name" value="HPPK"/>
    <property type="match status" value="1"/>
</dbReference>
<dbReference type="NCBIfam" id="TIGR01498">
    <property type="entry name" value="folK"/>
    <property type="match status" value="1"/>
</dbReference>
<dbReference type="RefSeq" id="WP_070940547.1">
    <property type="nucleotide sequence ID" value="NZ_JAAOOU010000001.1"/>
</dbReference>
<dbReference type="GO" id="GO:0005524">
    <property type="term" value="F:ATP binding"/>
    <property type="evidence" value="ECO:0007669"/>
    <property type="project" value="UniProtKB-KW"/>
</dbReference>
<reference evidence="10 11" key="1">
    <citation type="submission" date="2016-10" db="EMBL/GenBank/DDBJ databases">
        <title>Evaluation of Human, Veterinary and Environmental Mycobacterium chelonae Isolates by Core Genome Phylogenomic Analysis, Targeted Gene Comparison, and Anti-microbial Susceptibility Patterns: A Tale of Mistaken Identities.</title>
        <authorList>
            <person name="Fogelson S.B."/>
            <person name="Camus A.C."/>
            <person name="Lorenz W."/>
            <person name="Vasireddy R."/>
            <person name="Vasireddy S."/>
            <person name="Smith T."/>
            <person name="Brown-Elliott B.A."/>
            <person name="Wallace R.J.Jr."/>
            <person name="Hasan N.A."/>
            <person name="Reischl U."/>
            <person name="Sanchez S."/>
        </authorList>
    </citation>
    <scope>NUCLEOTIDE SEQUENCE [LARGE SCALE GENOMIC DNA]</scope>
    <source>
        <strain evidence="10 11">15515</strain>
    </source>
</reference>
<sequence>MTRAVLSIGSNLGDRLAHLQLVVDALGADVIGVSPVYQTAPWGPVPQSDYFNAVVIARGRAPREWLEVAHRLEQSAQRVRAERWGPRTLDVDVISCRQDVDNAAAASEILSEDVELTLPHPRAHERAFVLVPWLALDPEAALTVEGRLRPVAELVAGLSEAERAGVRRVDDTLTGPAA</sequence>
<dbReference type="PANTHER" id="PTHR43071:SF1">
    <property type="entry name" value="2-AMINO-4-HYDROXY-6-HYDROXYMETHYLDIHYDROPTERIDINE PYROPHOSPHOKINASE"/>
    <property type="match status" value="1"/>
</dbReference>
<comment type="catalytic activity">
    <reaction evidence="1">
        <text>6-hydroxymethyl-7,8-dihydropterin + ATP = (7,8-dihydropterin-6-yl)methyl diphosphate + AMP + H(+)</text>
        <dbReference type="Rhea" id="RHEA:11412"/>
        <dbReference type="ChEBI" id="CHEBI:15378"/>
        <dbReference type="ChEBI" id="CHEBI:30616"/>
        <dbReference type="ChEBI" id="CHEBI:44841"/>
        <dbReference type="ChEBI" id="CHEBI:72950"/>
        <dbReference type="ChEBI" id="CHEBI:456215"/>
        <dbReference type="EC" id="2.7.6.3"/>
    </reaction>
</comment>
<keyword evidence="7" id="KW-0067">ATP-binding</keyword>
<name>A0A1S1LPW7_MYCCH</name>
<evidence type="ECO:0000313" key="11">
    <source>
        <dbReference type="Proteomes" id="UP000180043"/>
    </source>
</evidence>
<keyword evidence="8" id="KW-0289">Folate biosynthesis</keyword>
<evidence type="ECO:0000256" key="3">
    <source>
        <dbReference type="ARBA" id="ARBA00013253"/>
    </source>
</evidence>
<dbReference type="GO" id="GO:0046656">
    <property type="term" value="P:folic acid biosynthetic process"/>
    <property type="evidence" value="ECO:0007669"/>
    <property type="project" value="UniProtKB-KW"/>
</dbReference>
<dbReference type="AlphaFoldDB" id="A0A1S1LPW7"/>
<protein>
    <recommendedName>
        <fullName evidence="3">2-amino-4-hydroxy-6-hydroxymethyldihydropteridine diphosphokinase</fullName>
        <ecNumber evidence="3">2.7.6.3</ecNumber>
    </recommendedName>
</protein>
<feature type="domain" description="7,8-dihydro-6-hydroxymethylpterin-pyrophosphokinase" evidence="9">
    <location>
        <begin position="83"/>
        <end position="94"/>
    </location>
</feature>
<dbReference type="InterPro" id="IPR035907">
    <property type="entry name" value="Hppk_sf"/>
</dbReference>